<dbReference type="AlphaFoldDB" id="A0A4Q7TKM9"/>
<feature type="compositionally biased region" description="Low complexity" evidence="1">
    <location>
        <begin position="41"/>
        <end position="53"/>
    </location>
</feature>
<evidence type="ECO:0000256" key="1">
    <source>
        <dbReference type="SAM" id="MobiDB-lite"/>
    </source>
</evidence>
<evidence type="ECO:0000313" key="3">
    <source>
        <dbReference type="EMBL" id="RZT61155.1"/>
    </source>
</evidence>
<gene>
    <name evidence="3" type="ORF">EV139_2908</name>
</gene>
<protein>
    <recommendedName>
        <fullName evidence="2">DUF6993 domain-containing protein</fullName>
    </recommendedName>
</protein>
<organism evidence="3 4">
    <name type="scientific">Leucobacter luti</name>
    <dbReference type="NCBI Taxonomy" id="340320"/>
    <lineage>
        <taxon>Bacteria</taxon>
        <taxon>Bacillati</taxon>
        <taxon>Actinomycetota</taxon>
        <taxon>Actinomycetes</taxon>
        <taxon>Micrococcales</taxon>
        <taxon>Microbacteriaceae</taxon>
        <taxon>Leucobacter</taxon>
    </lineage>
</organism>
<accession>A0A4Q7TKM9</accession>
<dbReference type="Proteomes" id="UP000291832">
    <property type="component" value="Unassembled WGS sequence"/>
</dbReference>
<feature type="domain" description="DUF6993" evidence="2">
    <location>
        <begin position="70"/>
        <end position="155"/>
    </location>
</feature>
<dbReference type="RefSeq" id="WP_130455328.1">
    <property type="nucleotide sequence ID" value="NZ_QYAG01000003.1"/>
</dbReference>
<keyword evidence="4" id="KW-1185">Reference proteome</keyword>
<evidence type="ECO:0000313" key="4">
    <source>
        <dbReference type="Proteomes" id="UP000291832"/>
    </source>
</evidence>
<dbReference type="Pfam" id="PF22504">
    <property type="entry name" value="DUF6993"/>
    <property type="match status" value="1"/>
</dbReference>
<name>A0A4Q7TKM9_9MICO</name>
<dbReference type="OrthoDB" id="5125712at2"/>
<reference evidence="3 4" key="1">
    <citation type="journal article" date="2015" name="Stand. Genomic Sci.">
        <title>Genomic Encyclopedia of Bacterial and Archaeal Type Strains, Phase III: the genomes of soil and plant-associated and newly described type strains.</title>
        <authorList>
            <person name="Whitman W.B."/>
            <person name="Woyke T."/>
            <person name="Klenk H.P."/>
            <person name="Zhou Y."/>
            <person name="Lilburn T.G."/>
            <person name="Beck B.J."/>
            <person name="De Vos P."/>
            <person name="Vandamme P."/>
            <person name="Eisen J.A."/>
            <person name="Garrity G."/>
            <person name="Hugenholtz P."/>
            <person name="Kyrpides N.C."/>
        </authorList>
    </citation>
    <scope>NUCLEOTIDE SEQUENCE [LARGE SCALE GENOMIC DNA]</scope>
    <source>
        <strain evidence="3 4">RF6</strain>
    </source>
</reference>
<dbReference type="PROSITE" id="PS51257">
    <property type="entry name" value="PROKAR_LIPOPROTEIN"/>
    <property type="match status" value="1"/>
</dbReference>
<dbReference type="InterPro" id="IPR054262">
    <property type="entry name" value="DUF6993"/>
</dbReference>
<sequence length="161" mass="16604">MFSRVRPRTRTAAIVAVAVIAPLLAGCSLLEGPTPETPKRATPAAPEVAPEFVPGGSAEENLPYFTEVLRTYTKGDGPVQGAPIVAAVVDAGFDPALMQVSFDQTKTNLAADNIFVSVRVDATCLIGQVVADDRSFVAVTEPAIGPNGDICLIGNTAPIAG</sequence>
<feature type="region of interest" description="Disordered" evidence="1">
    <location>
        <begin position="34"/>
        <end position="53"/>
    </location>
</feature>
<dbReference type="EMBL" id="SHKI01000007">
    <property type="protein sequence ID" value="RZT61155.1"/>
    <property type="molecule type" value="Genomic_DNA"/>
</dbReference>
<comment type="caution">
    <text evidence="3">The sequence shown here is derived from an EMBL/GenBank/DDBJ whole genome shotgun (WGS) entry which is preliminary data.</text>
</comment>
<proteinExistence type="predicted"/>
<evidence type="ECO:0000259" key="2">
    <source>
        <dbReference type="Pfam" id="PF22504"/>
    </source>
</evidence>